<dbReference type="AlphaFoldDB" id="A0A834X4K1"/>
<evidence type="ECO:0000313" key="2">
    <source>
        <dbReference type="EMBL" id="KAF7837640.1"/>
    </source>
</evidence>
<proteinExistence type="predicted"/>
<evidence type="ECO:0000256" key="1">
    <source>
        <dbReference type="SAM" id="MobiDB-lite"/>
    </source>
</evidence>
<dbReference type="EMBL" id="JAAIUW010000003">
    <property type="protein sequence ID" value="KAF7837640.1"/>
    <property type="molecule type" value="Genomic_DNA"/>
</dbReference>
<organism evidence="2 3">
    <name type="scientific">Senna tora</name>
    <dbReference type="NCBI Taxonomy" id="362788"/>
    <lineage>
        <taxon>Eukaryota</taxon>
        <taxon>Viridiplantae</taxon>
        <taxon>Streptophyta</taxon>
        <taxon>Embryophyta</taxon>
        <taxon>Tracheophyta</taxon>
        <taxon>Spermatophyta</taxon>
        <taxon>Magnoliopsida</taxon>
        <taxon>eudicotyledons</taxon>
        <taxon>Gunneridae</taxon>
        <taxon>Pentapetalae</taxon>
        <taxon>rosids</taxon>
        <taxon>fabids</taxon>
        <taxon>Fabales</taxon>
        <taxon>Fabaceae</taxon>
        <taxon>Caesalpinioideae</taxon>
        <taxon>Cassia clade</taxon>
        <taxon>Senna</taxon>
    </lineage>
</organism>
<dbReference type="Proteomes" id="UP000634136">
    <property type="component" value="Unassembled WGS sequence"/>
</dbReference>
<accession>A0A834X4K1</accession>
<comment type="caution">
    <text evidence="2">The sequence shown here is derived from an EMBL/GenBank/DDBJ whole genome shotgun (WGS) entry which is preliminary data.</text>
</comment>
<reference evidence="2" key="1">
    <citation type="submission" date="2020-09" db="EMBL/GenBank/DDBJ databases">
        <title>Genome-Enabled Discovery of Anthraquinone Biosynthesis in Senna tora.</title>
        <authorList>
            <person name="Kang S.-H."/>
            <person name="Pandey R.P."/>
            <person name="Lee C.-M."/>
            <person name="Sim J.-S."/>
            <person name="Jeong J.-T."/>
            <person name="Choi B.-S."/>
            <person name="Jung M."/>
            <person name="Ginzburg D."/>
            <person name="Zhao K."/>
            <person name="Won S.Y."/>
            <person name="Oh T.-J."/>
            <person name="Yu Y."/>
            <person name="Kim N.-H."/>
            <person name="Lee O.R."/>
            <person name="Lee T.-H."/>
            <person name="Bashyal P."/>
            <person name="Kim T.-S."/>
            <person name="Lee W.-H."/>
            <person name="Kawkins C."/>
            <person name="Kim C.-K."/>
            <person name="Kim J.S."/>
            <person name="Ahn B.O."/>
            <person name="Rhee S.Y."/>
            <person name="Sohng J.K."/>
        </authorList>
    </citation>
    <scope>NUCLEOTIDE SEQUENCE</scope>
    <source>
        <tissue evidence="2">Leaf</tissue>
    </source>
</reference>
<name>A0A834X4K1_9FABA</name>
<feature type="region of interest" description="Disordered" evidence="1">
    <location>
        <begin position="24"/>
        <end position="44"/>
    </location>
</feature>
<protein>
    <submittedName>
        <fullName evidence="2">Uncharacterized protein</fullName>
    </submittedName>
</protein>
<keyword evidence="3" id="KW-1185">Reference proteome</keyword>
<evidence type="ECO:0000313" key="3">
    <source>
        <dbReference type="Proteomes" id="UP000634136"/>
    </source>
</evidence>
<gene>
    <name evidence="2" type="ORF">G2W53_006122</name>
</gene>
<sequence>MPTRGGETPEITSSLDTCDVSDGSTCQNHSSQADLHVTNLTTWR</sequence>